<feature type="signal peptide" evidence="1">
    <location>
        <begin position="1"/>
        <end position="26"/>
    </location>
</feature>
<name>A0ABW0ZEK0_9ACTN</name>
<protein>
    <submittedName>
        <fullName evidence="2">Class F sortase</fullName>
    </submittedName>
</protein>
<keyword evidence="3" id="KW-1185">Reference proteome</keyword>
<dbReference type="Proteomes" id="UP001596072">
    <property type="component" value="Unassembled WGS sequence"/>
</dbReference>
<proteinExistence type="predicted"/>
<evidence type="ECO:0000256" key="1">
    <source>
        <dbReference type="SAM" id="SignalP"/>
    </source>
</evidence>
<comment type="caution">
    <text evidence="2">The sequence shown here is derived from an EMBL/GenBank/DDBJ whole genome shotgun (WGS) entry which is preliminary data.</text>
</comment>
<evidence type="ECO:0000313" key="3">
    <source>
        <dbReference type="Proteomes" id="UP001596072"/>
    </source>
</evidence>
<keyword evidence="1" id="KW-0732">Signal</keyword>
<dbReference type="CDD" id="cd05829">
    <property type="entry name" value="Sortase_F"/>
    <property type="match status" value="1"/>
</dbReference>
<sequence length="219" mass="23443">MLRTRAVLAAGAVLAATLVATSPAPAAPARATAVAGPAAAAGAQAVPTRQASRAAVCRAVNRGFRPASVTIPGVITNARVLALGRDRYGTPRTPPLTARGRWQFAWDRASGIRPGERYGVVRLNAHTYPWSGAYGTALGNRLLRRLHTGDRIVVAGPQGQRLCYRVVKRVRVRPGGWLHGYYSNSGPSRLAILVCSGRRRGPGDWSHRTIWFAKPVVRS</sequence>
<dbReference type="RefSeq" id="WP_378527052.1">
    <property type="nucleotide sequence ID" value="NZ_JBHSNS010000003.1"/>
</dbReference>
<dbReference type="EMBL" id="JBHSNS010000003">
    <property type="protein sequence ID" value="MFC5729311.1"/>
    <property type="molecule type" value="Genomic_DNA"/>
</dbReference>
<feature type="chain" id="PRO_5046714108" evidence="1">
    <location>
        <begin position="27"/>
        <end position="219"/>
    </location>
</feature>
<reference evidence="3" key="1">
    <citation type="journal article" date="2019" name="Int. J. Syst. Evol. Microbiol.">
        <title>The Global Catalogue of Microorganisms (GCM) 10K type strain sequencing project: providing services to taxonomists for standard genome sequencing and annotation.</title>
        <authorList>
            <consortium name="The Broad Institute Genomics Platform"/>
            <consortium name="The Broad Institute Genome Sequencing Center for Infectious Disease"/>
            <person name="Wu L."/>
            <person name="Ma J."/>
        </authorList>
    </citation>
    <scope>NUCLEOTIDE SEQUENCE [LARGE SCALE GENOMIC DNA]</scope>
    <source>
        <strain evidence="3">YIM 94188</strain>
    </source>
</reference>
<gene>
    <name evidence="2" type="ORF">ACFPQB_10305</name>
</gene>
<evidence type="ECO:0000313" key="2">
    <source>
        <dbReference type="EMBL" id="MFC5729311.1"/>
    </source>
</evidence>
<dbReference type="InterPro" id="IPR042001">
    <property type="entry name" value="Sortase_F"/>
</dbReference>
<organism evidence="2 3">
    <name type="scientific">Nocardioides vastitatis</name>
    <dbReference type="NCBI Taxonomy" id="2568655"/>
    <lineage>
        <taxon>Bacteria</taxon>
        <taxon>Bacillati</taxon>
        <taxon>Actinomycetota</taxon>
        <taxon>Actinomycetes</taxon>
        <taxon>Propionibacteriales</taxon>
        <taxon>Nocardioidaceae</taxon>
        <taxon>Nocardioides</taxon>
    </lineage>
</organism>
<accession>A0ABW0ZEK0</accession>